<accession>A0AAD5UKA4</accession>
<evidence type="ECO:0000256" key="5">
    <source>
        <dbReference type="ARBA" id="ARBA00022833"/>
    </source>
</evidence>
<dbReference type="Proteomes" id="UP001210925">
    <property type="component" value="Unassembled WGS sequence"/>
</dbReference>
<dbReference type="AlphaFoldDB" id="A0AAD5UKA4"/>
<dbReference type="EMBL" id="JADGKB010000011">
    <property type="protein sequence ID" value="KAJ3260448.1"/>
    <property type="molecule type" value="Genomic_DNA"/>
</dbReference>
<dbReference type="GO" id="GO:0005634">
    <property type="term" value="C:nucleus"/>
    <property type="evidence" value="ECO:0007669"/>
    <property type="project" value="TreeGrafter"/>
</dbReference>
<dbReference type="InterPro" id="IPR045098">
    <property type="entry name" value="Fyv10_fam"/>
</dbReference>
<dbReference type="InterPro" id="IPR024964">
    <property type="entry name" value="CTLH/CRA"/>
</dbReference>
<dbReference type="GO" id="GO:0043161">
    <property type="term" value="P:proteasome-mediated ubiquitin-dependent protein catabolic process"/>
    <property type="evidence" value="ECO:0007669"/>
    <property type="project" value="InterPro"/>
</dbReference>
<dbReference type="InterPro" id="IPR006595">
    <property type="entry name" value="CTLH_C"/>
</dbReference>
<dbReference type="CDD" id="cd16652">
    <property type="entry name" value="dRING_Rmd5p-like"/>
    <property type="match status" value="1"/>
</dbReference>
<dbReference type="PANTHER" id="PTHR12170">
    <property type="entry name" value="MACROPHAGE ERYTHROBLAST ATTACHER-RELATED"/>
    <property type="match status" value="1"/>
</dbReference>
<feature type="domain" description="CTLH" evidence="10">
    <location>
        <begin position="134"/>
        <end position="191"/>
    </location>
</feature>
<keyword evidence="4 9" id="KW-0863">Zinc-finger</keyword>
<protein>
    <recommendedName>
        <fullName evidence="8">GID complex catalytic subunit 2</fullName>
    </recommendedName>
    <alternativeName>
        <fullName evidence="7">Glucose-induced degradation protein 2</fullName>
    </alternativeName>
</protein>
<dbReference type="FunFam" id="3.30.40.10:FF:000143">
    <property type="entry name" value="Regulator of gluconeogenesis Rmd5"/>
    <property type="match status" value="1"/>
</dbReference>
<evidence type="ECO:0000256" key="3">
    <source>
        <dbReference type="ARBA" id="ARBA00022723"/>
    </source>
</evidence>
<comment type="similarity">
    <text evidence="6">Belongs to the RMD5/GID2 family.</text>
</comment>
<dbReference type="PROSITE" id="PS50897">
    <property type="entry name" value="CTLH"/>
    <property type="match status" value="1"/>
</dbReference>
<name>A0AAD5UKA4_9FUNG</name>
<evidence type="ECO:0000313" key="13">
    <source>
        <dbReference type="Proteomes" id="UP001210925"/>
    </source>
</evidence>
<dbReference type="Gene3D" id="3.30.40.10">
    <property type="entry name" value="Zinc/RING finger domain, C3HC4 (zinc finger)"/>
    <property type="match status" value="1"/>
</dbReference>
<evidence type="ECO:0000259" key="10">
    <source>
        <dbReference type="PROSITE" id="PS50897"/>
    </source>
</evidence>
<dbReference type="PANTHER" id="PTHR12170:SF3">
    <property type="entry name" value="GH10162P"/>
    <property type="match status" value="1"/>
</dbReference>
<dbReference type="InterPro" id="IPR044063">
    <property type="entry name" value="ZF_RING_GID"/>
</dbReference>
<evidence type="ECO:0000256" key="4">
    <source>
        <dbReference type="ARBA" id="ARBA00022771"/>
    </source>
</evidence>
<evidence type="ECO:0000313" key="12">
    <source>
        <dbReference type="EMBL" id="KAJ3260448.1"/>
    </source>
</evidence>
<dbReference type="Pfam" id="PF10607">
    <property type="entry name" value="CTLH"/>
    <property type="match status" value="1"/>
</dbReference>
<comment type="subcellular location">
    <subcellularLocation>
        <location evidence="1">Cytoplasm</location>
    </subcellularLocation>
</comment>
<dbReference type="PROSITE" id="PS51867">
    <property type="entry name" value="ZF_RING_GID"/>
    <property type="match status" value="1"/>
</dbReference>
<evidence type="ECO:0000256" key="7">
    <source>
        <dbReference type="ARBA" id="ARBA00075398"/>
    </source>
</evidence>
<evidence type="ECO:0000256" key="9">
    <source>
        <dbReference type="PROSITE-ProRule" id="PRU01215"/>
    </source>
</evidence>
<dbReference type="SMART" id="SM00668">
    <property type="entry name" value="CTLH"/>
    <property type="match status" value="1"/>
</dbReference>
<sequence length="314" mass="35190">MNSITESFEKVAKKQRLLAIETDSCLDAMIANLNACQDNPQAVAQLLSNTKAMAAKLSDSAKDFHNTIGKYSKAIEKKFKTDLDGIWDPKALEGKEYVLYQILVMHFVREGRFDLAKMFAREAGIDFEEGLHAQFEGMFHIQEALRNEDISLALEWAMVHHKSLVESGSTFEFNLHKLKYLGYVRKGDIKSALAYAKQNFAQFATKHIKVGSTALPMIMKISSLMKDKAVEWSQSGELPVTIPLLDTQKYHSVFVCPVTKEQGTETNPPMMMVCGHVISSESLTRLSKGSLNSRFKCPYCPVDSTAAQAVRVFF</sequence>
<dbReference type="SUPFAM" id="SSF57850">
    <property type="entry name" value="RING/U-box"/>
    <property type="match status" value="1"/>
</dbReference>
<keyword evidence="3" id="KW-0479">Metal-binding</keyword>
<comment type="caution">
    <text evidence="12">The sequence shown here is derived from an EMBL/GenBank/DDBJ whole genome shotgun (WGS) entry which is preliminary data.</text>
</comment>
<evidence type="ECO:0000256" key="6">
    <source>
        <dbReference type="ARBA" id="ARBA00061136"/>
    </source>
</evidence>
<dbReference type="Pfam" id="PF13445">
    <property type="entry name" value="zf-RING_UBOX"/>
    <property type="match status" value="1"/>
</dbReference>
<dbReference type="InterPro" id="IPR027370">
    <property type="entry name" value="Znf-RING_euk"/>
</dbReference>
<gene>
    <name evidence="12" type="ORF">HK103_000590</name>
</gene>
<dbReference type="GO" id="GO:0061630">
    <property type="term" value="F:ubiquitin protein ligase activity"/>
    <property type="evidence" value="ECO:0007669"/>
    <property type="project" value="InterPro"/>
</dbReference>
<keyword evidence="2" id="KW-0963">Cytoplasm</keyword>
<keyword evidence="5" id="KW-0862">Zinc</keyword>
<dbReference type="GO" id="GO:0034657">
    <property type="term" value="C:GID complex"/>
    <property type="evidence" value="ECO:0007669"/>
    <property type="project" value="TreeGrafter"/>
</dbReference>
<feature type="domain" description="RING-Gid-type" evidence="11">
    <location>
        <begin position="256"/>
        <end position="300"/>
    </location>
</feature>
<reference evidence="12" key="1">
    <citation type="submission" date="2020-05" db="EMBL/GenBank/DDBJ databases">
        <title>Phylogenomic resolution of chytrid fungi.</title>
        <authorList>
            <person name="Stajich J.E."/>
            <person name="Amses K."/>
            <person name="Simmons R."/>
            <person name="Seto K."/>
            <person name="Myers J."/>
            <person name="Bonds A."/>
            <person name="Quandt C.A."/>
            <person name="Barry K."/>
            <person name="Liu P."/>
            <person name="Grigoriev I."/>
            <person name="Longcore J.E."/>
            <person name="James T.Y."/>
        </authorList>
    </citation>
    <scope>NUCLEOTIDE SEQUENCE</scope>
    <source>
        <strain evidence="12">PLAUS21</strain>
    </source>
</reference>
<organism evidence="12 13">
    <name type="scientific">Boothiomyces macroporosus</name>
    <dbReference type="NCBI Taxonomy" id="261099"/>
    <lineage>
        <taxon>Eukaryota</taxon>
        <taxon>Fungi</taxon>
        <taxon>Fungi incertae sedis</taxon>
        <taxon>Chytridiomycota</taxon>
        <taxon>Chytridiomycota incertae sedis</taxon>
        <taxon>Chytridiomycetes</taxon>
        <taxon>Rhizophydiales</taxon>
        <taxon>Terramycetaceae</taxon>
        <taxon>Boothiomyces</taxon>
    </lineage>
</organism>
<dbReference type="GO" id="GO:0008270">
    <property type="term" value="F:zinc ion binding"/>
    <property type="evidence" value="ECO:0007669"/>
    <property type="project" value="UniProtKB-KW"/>
</dbReference>
<keyword evidence="13" id="KW-1185">Reference proteome</keyword>
<dbReference type="GO" id="GO:0005737">
    <property type="term" value="C:cytoplasm"/>
    <property type="evidence" value="ECO:0007669"/>
    <property type="project" value="UniProtKB-SubCell"/>
</dbReference>
<evidence type="ECO:0000259" key="11">
    <source>
        <dbReference type="PROSITE" id="PS51867"/>
    </source>
</evidence>
<dbReference type="InterPro" id="IPR013083">
    <property type="entry name" value="Znf_RING/FYVE/PHD"/>
</dbReference>
<dbReference type="InterPro" id="IPR037683">
    <property type="entry name" value="Rmd5_dRing"/>
</dbReference>
<evidence type="ECO:0000256" key="2">
    <source>
        <dbReference type="ARBA" id="ARBA00022490"/>
    </source>
</evidence>
<evidence type="ECO:0000256" key="1">
    <source>
        <dbReference type="ARBA" id="ARBA00004496"/>
    </source>
</evidence>
<proteinExistence type="inferred from homology"/>
<feature type="zinc finger region" description="RING-Gid-type" evidence="9">
    <location>
        <begin position="256"/>
        <end position="300"/>
    </location>
</feature>
<evidence type="ECO:0000256" key="8">
    <source>
        <dbReference type="ARBA" id="ARBA00080744"/>
    </source>
</evidence>